<evidence type="ECO:0000256" key="6">
    <source>
        <dbReference type="ARBA" id="ARBA00022794"/>
    </source>
</evidence>
<dbReference type="AlphaFoldDB" id="A0A8C9RNG8"/>
<reference evidence="14" key="3">
    <citation type="submission" date="2025-09" db="UniProtKB">
        <authorList>
            <consortium name="Ensembl"/>
        </authorList>
    </citation>
    <scope>IDENTIFICATION</scope>
</reference>
<keyword evidence="4" id="KW-1003">Cell membrane</keyword>
<dbReference type="GeneTree" id="ENSGT00940000154101"/>
<organism evidence="14 15">
    <name type="scientific">Scleropages formosus</name>
    <name type="common">Asian bonytongue</name>
    <name type="synonym">Osteoglossum formosum</name>
    <dbReference type="NCBI Taxonomy" id="113540"/>
    <lineage>
        <taxon>Eukaryota</taxon>
        <taxon>Metazoa</taxon>
        <taxon>Chordata</taxon>
        <taxon>Craniata</taxon>
        <taxon>Vertebrata</taxon>
        <taxon>Euteleostomi</taxon>
        <taxon>Actinopterygii</taxon>
        <taxon>Neopterygii</taxon>
        <taxon>Teleostei</taxon>
        <taxon>Osteoglossocephala</taxon>
        <taxon>Osteoglossomorpha</taxon>
        <taxon>Osteoglossiformes</taxon>
        <taxon>Osteoglossidae</taxon>
        <taxon>Scleropages</taxon>
    </lineage>
</organism>
<dbReference type="GO" id="GO:0005634">
    <property type="term" value="C:nucleus"/>
    <property type="evidence" value="ECO:0007669"/>
    <property type="project" value="UniProtKB-SubCell"/>
</dbReference>
<keyword evidence="8" id="KW-0206">Cytoskeleton</keyword>
<evidence type="ECO:0000256" key="5">
    <source>
        <dbReference type="ARBA" id="ARBA00022490"/>
    </source>
</evidence>
<dbReference type="Pfam" id="PF21772">
    <property type="entry name" value="CATIP_N"/>
    <property type="match status" value="1"/>
</dbReference>
<comment type="function">
    <text evidence="10">Plays a role in primary ciliogenesis by modulating actin polymerization.</text>
</comment>
<dbReference type="CDD" id="cd22973">
    <property type="entry name" value="DD_CATIP"/>
    <property type="match status" value="1"/>
</dbReference>
<evidence type="ECO:0000256" key="7">
    <source>
        <dbReference type="ARBA" id="ARBA00023136"/>
    </source>
</evidence>
<dbReference type="InterPro" id="IPR047501">
    <property type="entry name" value="DD_CATIP"/>
</dbReference>
<dbReference type="GeneID" id="108928958"/>
<dbReference type="RefSeq" id="XP_018598690.1">
    <property type="nucleotide sequence ID" value="XM_018743174.1"/>
</dbReference>
<evidence type="ECO:0000313" key="14">
    <source>
        <dbReference type="Ensembl" id="ENSSFOP00015020288.1"/>
    </source>
</evidence>
<evidence type="ECO:0000259" key="13">
    <source>
        <dbReference type="Pfam" id="PF21772"/>
    </source>
</evidence>
<protein>
    <recommendedName>
        <fullName evidence="12">Ciliogenesis-associated TTC17-interacting protein</fullName>
    </recommendedName>
</protein>
<keyword evidence="9" id="KW-0539">Nucleus</keyword>
<keyword evidence="6" id="KW-0970">Cilium biogenesis/degradation</keyword>
<gene>
    <name evidence="14" type="primary">CATIP</name>
    <name evidence="14" type="synonym">catip</name>
</gene>
<reference evidence="14 15" key="1">
    <citation type="submission" date="2019-04" db="EMBL/GenBank/DDBJ databases">
        <authorList>
            <consortium name="Wellcome Sanger Institute Data Sharing"/>
        </authorList>
    </citation>
    <scope>NUCLEOTIDE SEQUENCE [LARGE SCALE GENOMIC DNA]</scope>
</reference>
<keyword evidence="15" id="KW-1185">Reference proteome</keyword>
<evidence type="ECO:0000313" key="15">
    <source>
        <dbReference type="Proteomes" id="UP000694397"/>
    </source>
</evidence>
<proteinExistence type="inferred from homology"/>
<evidence type="ECO:0000256" key="1">
    <source>
        <dbReference type="ARBA" id="ARBA00004123"/>
    </source>
</evidence>
<dbReference type="GO" id="GO:0005886">
    <property type="term" value="C:plasma membrane"/>
    <property type="evidence" value="ECO:0007669"/>
    <property type="project" value="UniProtKB-SubCell"/>
</dbReference>
<sequence length="357" mass="40552">MEEESPESKENLTASAEARDFLSSIEPRELRRCAFADSLVTLSDTGREPGEFTVTVLMSAYEDEPCFLVQANSHGFIDHIPCGTSITAYISMALETLEQNHHEYVKLQDHPLDKKCHIVRRGEEMVMNKVVTEGQEVKTQSFTFPLRSLEGFVSEASNLLIMRILAQRRTVPENMVFVSFDTDSRISASAYKELGERKQQVGSETVDVFGIQRTVESIADIPATWHCYFLPDGHLASRVQIGSPVTMKLTQLPAVLERDEKEDKAAFEKKPLLWEEDMELYSKFLDRKEELKASHASYVRHLPELKALLADFLQFLLLRKPEDIFSFAAEYFAPFSSHMDPGCSAAQMKKEQESQKP</sequence>
<keyword evidence="5" id="KW-0963">Cytoplasm</keyword>
<dbReference type="PANTHER" id="PTHR15505">
    <property type="entry name" value="RIIA DOMAIN-CONTAINING PROTEIN 1"/>
    <property type="match status" value="1"/>
</dbReference>
<name>A0A8C9RNG8_SCLFO</name>
<evidence type="ECO:0000256" key="10">
    <source>
        <dbReference type="ARBA" id="ARBA00037538"/>
    </source>
</evidence>
<dbReference type="GO" id="GO:0061371">
    <property type="term" value="P:determination of heart left/right asymmetry"/>
    <property type="evidence" value="ECO:0007669"/>
    <property type="project" value="Ensembl"/>
</dbReference>
<dbReference type="InterPro" id="IPR048777">
    <property type="entry name" value="CATIP_N"/>
</dbReference>
<dbReference type="SUPFAM" id="SSF47391">
    <property type="entry name" value="Dimerization-anchoring domain of cAMP-dependent PK regulatory subunit"/>
    <property type="match status" value="1"/>
</dbReference>
<evidence type="ECO:0000256" key="4">
    <source>
        <dbReference type="ARBA" id="ARBA00022475"/>
    </source>
</evidence>
<evidence type="ECO:0000256" key="2">
    <source>
        <dbReference type="ARBA" id="ARBA00004236"/>
    </source>
</evidence>
<dbReference type="Ensembl" id="ENSSFOT00015020520.2">
    <property type="protein sequence ID" value="ENSSFOP00015020288.1"/>
    <property type="gene ID" value="ENSSFOG00015013062.2"/>
</dbReference>
<evidence type="ECO:0000256" key="3">
    <source>
        <dbReference type="ARBA" id="ARBA00004245"/>
    </source>
</evidence>
<feature type="domain" description="Ciliogenesis-associated TTC17-interacting protein N-terminal" evidence="13">
    <location>
        <begin position="17"/>
        <end position="244"/>
    </location>
</feature>
<evidence type="ECO:0000256" key="8">
    <source>
        <dbReference type="ARBA" id="ARBA00023212"/>
    </source>
</evidence>
<dbReference type="PANTHER" id="PTHR15505:SF3">
    <property type="entry name" value="CILIOGENESIS-ASSOCIATED TTC17-INTERACTING PROTEIN"/>
    <property type="match status" value="1"/>
</dbReference>
<reference evidence="14" key="2">
    <citation type="submission" date="2025-08" db="UniProtKB">
        <authorList>
            <consortium name="Ensembl"/>
        </authorList>
    </citation>
    <scope>IDENTIFICATION</scope>
</reference>
<dbReference type="KEGG" id="sfm:108928958"/>
<dbReference type="GO" id="GO:0030041">
    <property type="term" value="P:actin filament polymerization"/>
    <property type="evidence" value="ECO:0007669"/>
    <property type="project" value="Ensembl"/>
</dbReference>
<evidence type="ECO:0000256" key="9">
    <source>
        <dbReference type="ARBA" id="ARBA00023242"/>
    </source>
</evidence>
<evidence type="ECO:0000256" key="12">
    <source>
        <dbReference type="ARBA" id="ARBA00039249"/>
    </source>
</evidence>
<dbReference type="Proteomes" id="UP000694397">
    <property type="component" value="Chromosome 14"/>
</dbReference>
<keyword evidence="7" id="KW-0472">Membrane</keyword>
<comment type="subcellular location">
    <subcellularLocation>
        <location evidence="2">Cell membrane</location>
    </subcellularLocation>
    <subcellularLocation>
        <location evidence="3">Cytoplasm</location>
        <location evidence="3">Cytoskeleton</location>
    </subcellularLocation>
    <subcellularLocation>
        <location evidence="1">Nucleus</location>
    </subcellularLocation>
</comment>
<dbReference type="GO" id="GO:0005856">
    <property type="term" value="C:cytoskeleton"/>
    <property type="evidence" value="ECO:0007669"/>
    <property type="project" value="UniProtKB-SubCell"/>
</dbReference>
<dbReference type="CTD" id="375307"/>
<comment type="similarity">
    <text evidence="11">Belongs to the CATIP family.</text>
</comment>
<dbReference type="OrthoDB" id="6334211at2759"/>
<accession>A0A8C9RNG8</accession>
<evidence type="ECO:0000256" key="11">
    <source>
        <dbReference type="ARBA" id="ARBA00037938"/>
    </source>
</evidence>
<dbReference type="GO" id="GO:0060271">
    <property type="term" value="P:cilium assembly"/>
    <property type="evidence" value="ECO:0007669"/>
    <property type="project" value="Ensembl"/>
</dbReference>